<evidence type="ECO:0000313" key="2">
    <source>
        <dbReference type="EMBL" id="MCU7549788.1"/>
    </source>
</evidence>
<dbReference type="AlphaFoldDB" id="A0A9X3BI94"/>
<feature type="domain" description="Right handed beta helix" evidence="1">
    <location>
        <begin position="429"/>
        <end position="586"/>
    </location>
</feature>
<organism evidence="2 3">
    <name type="scientific">Paraflavisolibacter caeni</name>
    <dbReference type="NCBI Taxonomy" id="2982496"/>
    <lineage>
        <taxon>Bacteria</taxon>
        <taxon>Pseudomonadati</taxon>
        <taxon>Bacteroidota</taxon>
        <taxon>Chitinophagia</taxon>
        <taxon>Chitinophagales</taxon>
        <taxon>Chitinophagaceae</taxon>
        <taxon>Paraflavisolibacter</taxon>
    </lineage>
</organism>
<dbReference type="InterPro" id="IPR006626">
    <property type="entry name" value="PbH1"/>
</dbReference>
<comment type="caution">
    <text evidence="2">The sequence shown here is derived from an EMBL/GenBank/DDBJ whole genome shotgun (WGS) entry which is preliminary data.</text>
</comment>
<sequence length="726" mass="81870">MTRRSWSVIFYFLVIFFGLSVNAFGINIYISPSGKDSNKGSKQSPLLTLNGARDRIRELRKSGPIKETIYVIIENGVYYMSRPLELSSEDGGSAAAPVVYKAADGASPVFYGGIEIRGFTKVNDQLWKAFVPQTANFGWYFEQLFVNDKRAQRAVSPDTGFYYLKSADETILDKRGANAGFAVQQVWLDSVDAAKELSLVETKEWNDVIFHFYHKWDYTRKRLQFYNPENSSFYVEGKSMKPWNRLDSHTLVAIENYRQALDHPGEWFLSRSGELFYIPLPGETIEHTRFMAPVLDRFIVMQGNEQTGKQVEYIRFENLRFKVSRYQTGAGGIEPMQAGAQVDAVILADFASNISFMNCEVGQIGTYAFWFRKSCSNCTVQHCLMQDLGAGGIKIGNVISPQKGVPVYSDTLKTDPIDSIAFQKYLTRKIKIDNNIIRGGGKIFPCAVGVGILNGSDNTVSHNEISDLFYSGISVGWVWGYSYSAAKRNTISFNHIHHLGWGVLSDMGGIYTLGPSEGTVVSNNTVHDIYAYSYGGWGLYTDEGSSGILMENNLVYNCKSQGFHQHYGRNNIIRNNIFAFNGKSQLAATRIEKHLSFSFTNNIIYFTKGELTAGNWHKVNILSDSNCYWDTRTPHIKFDTISFDKWQNLGRDQHSVITDPMFVAPESYNFGIKNSALCRTIGFKPFDYGQAGVYGSAEWKQKAALQPGRMKQFSIEHFPENRTGRD</sequence>
<dbReference type="Proteomes" id="UP001155483">
    <property type="component" value="Unassembled WGS sequence"/>
</dbReference>
<keyword evidence="3" id="KW-1185">Reference proteome</keyword>
<dbReference type="PANTHER" id="PTHR36453">
    <property type="entry name" value="SECRETED PROTEIN-RELATED"/>
    <property type="match status" value="1"/>
</dbReference>
<dbReference type="EMBL" id="JAOTIF010000007">
    <property type="protein sequence ID" value="MCU7549788.1"/>
    <property type="molecule type" value="Genomic_DNA"/>
</dbReference>
<dbReference type="SMART" id="SM00710">
    <property type="entry name" value="PbH1"/>
    <property type="match status" value="7"/>
</dbReference>
<dbReference type="InterPro" id="IPR012334">
    <property type="entry name" value="Pectin_lyas_fold"/>
</dbReference>
<evidence type="ECO:0000259" key="1">
    <source>
        <dbReference type="Pfam" id="PF13229"/>
    </source>
</evidence>
<dbReference type="Gene3D" id="2.160.20.10">
    <property type="entry name" value="Single-stranded right-handed beta-helix, Pectin lyase-like"/>
    <property type="match status" value="2"/>
</dbReference>
<dbReference type="PANTHER" id="PTHR36453:SF1">
    <property type="entry name" value="RIGHT HANDED BETA HELIX DOMAIN-CONTAINING PROTEIN"/>
    <property type="match status" value="1"/>
</dbReference>
<dbReference type="InterPro" id="IPR011050">
    <property type="entry name" value="Pectin_lyase_fold/virulence"/>
</dbReference>
<reference evidence="2" key="1">
    <citation type="submission" date="2022-09" db="EMBL/GenBank/DDBJ databases">
        <authorList>
            <person name="Yuan C."/>
            <person name="Ke Z."/>
        </authorList>
    </citation>
    <scope>NUCLEOTIDE SEQUENCE</scope>
    <source>
        <strain evidence="2">LB-8</strain>
    </source>
</reference>
<proteinExistence type="predicted"/>
<name>A0A9X3BI94_9BACT</name>
<dbReference type="SUPFAM" id="SSF51126">
    <property type="entry name" value="Pectin lyase-like"/>
    <property type="match status" value="1"/>
</dbReference>
<dbReference type="InterPro" id="IPR039448">
    <property type="entry name" value="Beta_helix"/>
</dbReference>
<gene>
    <name evidence="2" type="ORF">OCK74_11720</name>
</gene>
<dbReference type="RefSeq" id="WP_279297227.1">
    <property type="nucleotide sequence ID" value="NZ_JAOTIF010000007.1"/>
</dbReference>
<evidence type="ECO:0000313" key="3">
    <source>
        <dbReference type="Proteomes" id="UP001155483"/>
    </source>
</evidence>
<reference evidence="2" key="2">
    <citation type="submission" date="2023-04" db="EMBL/GenBank/DDBJ databases">
        <title>Paracnuella aquatica gen. nov., sp. nov., a member of the family Chitinophagaceae isolated from a hot spring.</title>
        <authorList>
            <person name="Wang C."/>
        </authorList>
    </citation>
    <scope>NUCLEOTIDE SEQUENCE</scope>
    <source>
        <strain evidence="2">LB-8</strain>
    </source>
</reference>
<accession>A0A9X3BI94</accession>
<protein>
    <submittedName>
        <fullName evidence="2">Right-handed parallel beta-helix repeat-containing protein</fullName>
    </submittedName>
</protein>
<dbReference type="Pfam" id="PF13229">
    <property type="entry name" value="Beta_helix"/>
    <property type="match status" value="1"/>
</dbReference>